<dbReference type="EMBL" id="JACAGC010000008">
    <property type="protein sequence ID" value="KAF6351568.1"/>
    <property type="molecule type" value="Genomic_DNA"/>
</dbReference>
<organism evidence="1 2">
    <name type="scientific">Rhinolophus ferrumequinum</name>
    <name type="common">Greater horseshoe bat</name>
    <dbReference type="NCBI Taxonomy" id="59479"/>
    <lineage>
        <taxon>Eukaryota</taxon>
        <taxon>Metazoa</taxon>
        <taxon>Chordata</taxon>
        <taxon>Craniata</taxon>
        <taxon>Vertebrata</taxon>
        <taxon>Euteleostomi</taxon>
        <taxon>Mammalia</taxon>
        <taxon>Eutheria</taxon>
        <taxon>Laurasiatheria</taxon>
        <taxon>Chiroptera</taxon>
        <taxon>Yinpterochiroptera</taxon>
        <taxon>Rhinolophoidea</taxon>
        <taxon>Rhinolophidae</taxon>
        <taxon>Rhinolophinae</taxon>
        <taxon>Rhinolophus</taxon>
    </lineage>
</organism>
<dbReference type="AlphaFoldDB" id="A0A7J7XPU0"/>
<sequence>MGSFQLVAAITRKERNRRGSVRVHDAQYSKYSFLKTLFPSHTCKQFTTCILHAAVMLVPCIAYPGPSQQALKATAFSFSLFCRASGPLFSEQERQCWAQDRSQDVLEDFRECPYPDDKAAGSARWWCHCVGSKNLGCGCLTEAWGQPEWGVPRPWPWA</sequence>
<reference evidence="1 2" key="1">
    <citation type="journal article" date="2020" name="Nature">
        <title>Six reference-quality genomes reveal evolution of bat adaptations.</title>
        <authorList>
            <person name="Jebb D."/>
            <person name="Huang Z."/>
            <person name="Pippel M."/>
            <person name="Hughes G.M."/>
            <person name="Lavrichenko K."/>
            <person name="Devanna P."/>
            <person name="Winkler S."/>
            <person name="Jermiin L.S."/>
            <person name="Skirmuntt E.C."/>
            <person name="Katzourakis A."/>
            <person name="Burkitt-Gray L."/>
            <person name="Ray D.A."/>
            <person name="Sullivan K.A.M."/>
            <person name="Roscito J.G."/>
            <person name="Kirilenko B.M."/>
            <person name="Davalos L.M."/>
            <person name="Corthals A.P."/>
            <person name="Power M.L."/>
            <person name="Jones G."/>
            <person name="Ransome R.D."/>
            <person name="Dechmann D.K.N."/>
            <person name="Locatelli A.G."/>
            <person name="Puechmaille S.J."/>
            <person name="Fedrigo O."/>
            <person name="Jarvis E.D."/>
            <person name="Hiller M."/>
            <person name="Vernes S.C."/>
            <person name="Myers E.W."/>
            <person name="Teeling E.C."/>
        </authorList>
    </citation>
    <scope>NUCLEOTIDE SEQUENCE [LARGE SCALE GENOMIC DNA]</scope>
    <source>
        <strain evidence="1">MRhiFer1</strain>
        <tissue evidence="1">Lung</tissue>
    </source>
</reference>
<comment type="caution">
    <text evidence="1">The sequence shown here is derived from an EMBL/GenBank/DDBJ whole genome shotgun (WGS) entry which is preliminary data.</text>
</comment>
<protein>
    <submittedName>
        <fullName evidence="1">Uncharacterized protein</fullName>
    </submittedName>
</protein>
<evidence type="ECO:0000313" key="2">
    <source>
        <dbReference type="Proteomes" id="UP000585614"/>
    </source>
</evidence>
<accession>A0A7J7XPU0</accession>
<name>A0A7J7XPU0_RHIFE</name>
<gene>
    <name evidence="1" type="ORF">mRhiFer1_010089</name>
</gene>
<proteinExistence type="predicted"/>
<dbReference type="Proteomes" id="UP000585614">
    <property type="component" value="Unassembled WGS sequence"/>
</dbReference>
<evidence type="ECO:0000313" key="1">
    <source>
        <dbReference type="EMBL" id="KAF6351568.1"/>
    </source>
</evidence>